<feature type="region of interest" description="Disordered" evidence="1">
    <location>
        <begin position="328"/>
        <end position="488"/>
    </location>
</feature>
<feature type="chain" id="PRO_5045254626" description="Sporozoite surface protein 2-like" evidence="2">
    <location>
        <begin position="22"/>
        <end position="583"/>
    </location>
</feature>
<proteinExistence type="predicted"/>
<feature type="compositionally biased region" description="Acidic residues" evidence="1">
    <location>
        <begin position="177"/>
        <end position="190"/>
    </location>
</feature>
<feature type="compositionally biased region" description="Acidic residues" evidence="1">
    <location>
        <begin position="517"/>
        <end position="527"/>
    </location>
</feature>
<feature type="signal peptide" evidence="2">
    <location>
        <begin position="1"/>
        <end position="21"/>
    </location>
</feature>
<keyword evidence="2" id="KW-0732">Signal</keyword>
<protein>
    <recommendedName>
        <fullName evidence="5">Sporozoite surface protein 2-like</fullName>
    </recommendedName>
</protein>
<evidence type="ECO:0000256" key="1">
    <source>
        <dbReference type="SAM" id="MobiDB-lite"/>
    </source>
</evidence>
<feature type="compositionally biased region" description="Acidic residues" evidence="1">
    <location>
        <begin position="232"/>
        <end position="241"/>
    </location>
</feature>
<reference evidence="3 4" key="1">
    <citation type="journal article" date="2023" name="Plants (Basel)">
        <title>Bridging the Gap: Combining Genomics and Transcriptomics Approaches to Understand Stylosanthes scabra, an Orphan Legume from the Brazilian Caatinga.</title>
        <authorList>
            <person name="Ferreira-Neto J.R.C."/>
            <person name="da Silva M.D."/>
            <person name="Binneck E."/>
            <person name="de Melo N.F."/>
            <person name="da Silva R.H."/>
            <person name="de Melo A.L.T.M."/>
            <person name="Pandolfi V."/>
            <person name="Bustamante F.O."/>
            <person name="Brasileiro-Vidal A.C."/>
            <person name="Benko-Iseppon A.M."/>
        </authorList>
    </citation>
    <scope>NUCLEOTIDE SEQUENCE [LARGE SCALE GENOMIC DNA]</scope>
    <source>
        <tissue evidence="3">Leaves</tissue>
    </source>
</reference>
<feature type="compositionally biased region" description="Basic and acidic residues" evidence="1">
    <location>
        <begin position="97"/>
        <end position="124"/>
    </location>
</feature>
<feature type="compositionally biased region" description="Low complexity" evidence="1">
    <location>
        <begin position="392"/>
        <end position="405"/>
    </location>
</feature>
<organism evidence="3 4">
    <name type="scientific">Stylosanthes scabra</name>
    <dbReference type="NCBI Taxonomy" id="79078"/>
    <lineage>
        <taxon>Eukaryota</taxon>
        <taxon>Viridiplantae</taxon>
        <taxon>Streptophyta</taxon>
        <taxon>Embryophyta</taxon>
        <taxon>Tracheophyta</taxon>
        <taxon>Spermatophyta</taxon>
        <taxon>Magnoliopsida</taxon>
        <taxon>eudicotyledons</taxon>
        <taxon>Gunneridae</taxon>
        <taxon>Pentapetalae</taxon>
        <taxon>rosids</taxon>
        <taxon>fabids</taxon>
        <taxon>Fabales</taxon>
        <taxon>Fabaceae</taxon>
        <taxon>Papilionoideae</taxon>
        <taxon>50 kb inversion clade</taxon>
        <taxon>dalbergioids sensu lato</taxon>
        <taxon>Dalbergieae</taxon>
        <taxon>Pterocarpus clade</taxon>
        <taxon>Stylosanthes</taxon>
    </lineage>
</organism>
<feature type="compositionally biased region" description="Basic and acidic residues" evidence="1">
    <location>
        <begin position="329"/>
        <end position="340"/>
    </location>
</feature>
<gene>
    <name evidence="3" type="ORF">PIB30_057681</name>
</gene>
<feature type="region of interest" description="Disordered" evidence="1">
    <location>
        <begin position="502"/>
        <end position="545"/>
    </location>
</feature>
<feature type="compositionally biased region" description="Basic and acidic residues" evidence="1">
    <location>
        <begin position="196"/>
        <end position="231"/>
    </location>
</feature>
<evidence type="ECO:0000313" key="3">
    <source>
        <dbReference type="EMBL" id="MED6148938.1"/>
    </source>
</evidence>
<dbReference type="EMBL" id="JASCZI010091096">
    <property type="protein sequence ID" value="MED6148938.1"/>
    <property type="molecule type" value="Genomic_DNA"/>
</dbReference>
<comment type="caution">
    <text evidence="3">The sequence shown here is derived from an EMBL/GenBank/DDBJ whole genome shotgun (WGS) entry which is preliminary data.</text>
</comment>
<evidence type="ECO:0000256" key="2">
    <source>
        <dbReference type="SAM" id="SignalP"/>
    </source>
</evidence>
<keyword evidence="4" id="KW-1185">Reference proteome</keyword>
<evidence type="ECO:0008006" key="5">
    <source>
        <dbReference type="Google" id="ProtNLM"/>
    </source>
</evidence>
<evidence type="ECO:0000313" key="4">
    <source>
        <dbReference type="Proteomes" id="UP001341840"/>
    </source>
</evidence>
<dbReference type="Proteomes" id="UP001341840">
    <property type="component" value="Unassembled WGS sequence"/>
</dbReference>
<feature type="region of interest" description="Disordered" evidence="1">
    <location>
        <begin position="80"/>
        <end position="247"/>
    </location>
</feature>
<accession>A0ABU6TM59</accession>
<name>A0ABU6TM59_9FABA</name>
<feature type="compositionally biased region" description="Low complexity" evidence="1">
    <location>
        <begin position="138"/>
        <end position="149"/>
    </location>
</feature>
<sequence>MASFSYVVLFAFFLLSSHIFARQLSNENRFSISNKPQWTIPLTAIKITKDYHSTTPSVGYYSRNSNQDSNPILPMLFFSKKKKSKEQQKTKTSPKTPPHEHKPPPDQNSETHHELNPPHHEQVPHPHPHPQHPPYQPNPYNDYNDPPNYYERRRPLGSNLPPITPFIEPFLRKPNQDDPESEDTDDDPESENTNPESKKTDPKSKKNTDPKSKKTDPESNKSAPESKKDPPPDDEEEEDSLDNTAHLTGYYHPLEFENLGKRFQTVYNNMEEVDELKGSNNKLQWDIPFIPTKIEKDHFTTPSVGNYNPWNSHSGKTLILPMLFSSEKNQPKEPQTDPHGSHGPNIDPHGQHDPHTPNGPHSGQHGSQTDPHGSHGPNIDPHGQHDPHTPNGLHSGQHGPHGPHGSHNDPYGPHTSPHDPYNNDPYNGRYGPHTDPRDPYSNDPYNSRYGSHTGPRDRYDNPYDDDPYGSNTGSYPNRPRIIDPNDLPRIWETIKDTAKKGWKWLHPNPAKPSESLPSDEEKEEDSLDSIHFDQPSSFHNIGNDIAENHEDGNVVWHHKMNNPSDIYWRTTHSFPTKVFHGHK</sequence>
<feature type="compositionally biased region" description="Polar residues" evidence="1">
    <location>
        <begin position="359"/>
        <end position="371"/>
    </location>
</feature>